<dbReference type="EMBL" id="CP014504">
    <property type="protein sequence ID" value="AMP99002.1"/>
    <property type="molecule type" value="Genomic_DNA"/>
</dbReference>
<keyword evidence="2" id="KW-1185">Reference proteome</keyword>
<protein>
    <recommendedName>
        <fullName evidence="3">Carboxypeptidase-like protein</fullName>
    </recommendedName>
</protein>
<dbReference type="OrthoDB" id="983143at2"/>
<dbReference type="RefSeq" id="WP_068400278.1">
    <property type="nucleotide sequence ID" value="NZ_CP014504.1"/>
</dbReference>
<name>A0A127VCB5_9SPHI</name>
<dbReference type="PATRIC" id="fig|188932.3.peg.2201"/>
<proteinExistence type="predicted"/>
<dbReference type="Gene3D" id="2.60.40.1120">
    <property type="entry name" value="Carboxypeptidase-like, regulatory domain"/>
    <property type="match status" value="1"/>
</dbReference>
<dbReference type="InterPro" id="IPR043741">
    <property type="entry name" value="DUF5686"/>
</dbReference>
<dbReference type="Pfam" id="PF13715">
    <property type="entry name" value="CarbopepD_reg_2"/>
    <property type="match status" value="1"/>
</dbReference>
<dbReference type="Pfam" id="PF18939">
    <property type="entry name" value="DUF5686"/>
    <property type="match status" value="1"/>
</dbReference>
<sequence length="827" mass="94765">MKKLLFSLVFLLGANLVFGQQFILKGVTSDKQNNTLPFTSIYIQGTTKGTSANTNGEYQLKLEKGHYTLVFKAVGYNQLIKPIDISADMNLPIIMDAEVYQLKDVVIKANSEDPAYEIIRNAIKKRKQHLTEVQAFSCDTYIKGVTKLRNAPKKFMGRNVQEDLKNRGLDSGKRGILYLSESVSKFNFQQPGKINEEMISSKVSGNSNGFSFNQATDFLISFYKNTVDIKELSNVGFVSPIADNAMLFYRYKFIGTFREGNDWINKIQVISRRKYDQVFNGYIYIIDDSWRIHSTDLAITNNSIIEGIDTLHIKQQFIPVHQDKWMLASQRYDYTGGLLGFKFMGTYTGVFNNYNIEPNFPPRFFTNRIMKVNADANKKDSTYWAGVRPMLLTPDERRDYVKKDSIKLVRNSDKYRDSIDRKENKFKPLKALFLGYNHQNTREKEHWGISGPIFNINYNTVEGWIYNPKITYRKTLKDSTSLVTQLIPRYGFENKKLTANANLTYRYDPKHNAYAGIRGGTSYADFNTNYDAIPALFNTVSTLFDKNNILKLYKKDFVNINSGRELSNGLYLSGSLEYASRTPLLNTSFRTIKNFPDKEFTANNPYPISGNDYAFVANKALTLGLTLNITFAQSYIERPDFKIKQGSIYPKLQLDYRKGIKGLLNSDIDYDYAGARVFDTNKRLGMIGTFKYSVAAGKFLNRDKMYYMDFKHFAGSNIVVYTQFTDGFMLLSPYEFSTGKEFLEGHFEHNFGGLFLSKVPLFKQLKLQEVAGVNYLTSDVIKNYTEVYIGVQRFGLRLNFVKAFNYDNVSASKENQSTTGFRISAGF</sequence>
<dbReference type="AlphaFoldDB" id="A0A127VCB5"/>
<dbReference type="SUPFAM" id="SSF49464">
    <property type="entry name" value="Carboxypeptidase regulatory domain-like"/>
    <property type="match status" value="1"/>
</dbReference>
<dbReference type="InterPro" id="IPR008969">
    <property type="entry name" value="CarboxyPept-like_regulatory"/>
</dbReference>
<evidence type="ECO:0000313" key="1">
    <source>
        <dbReference type="EMBL" id="AMP99002.1"/>
    </source>
</evidence>
<evidence type="ECO:0008006" key="3">
    <source>
        <dbReference type="Google" id="ProtNLM"/>
    </source>
</evidence>
<dbReference type="Proteomes" id="UP000071561">
    <property type="component" value="Chromosome"/>
</dbReference>
<gene>
    <name evidence="1" type="ORF">AY601_2101</name>
</gene>
<dbReference type="KEGG" id="pcm:AY601_2101"/>
<reference evidence="1 2" key="1">
    <citation type="submission" date="2016-03" db="EMBL/GenBank/DDBJ databases">
        <title>Complete genome sequence of Pedobacter cryoconitis PAMC 27485.</title>
        <authorList>
            <person name="Lee J."/>
            <person name="Kim O.-S."/>
        </authorList>
    </citation>
    <scope>NUCLEOTIDE SEQUENCE [LARGE SCALE GENOMIC DNA]</scope>
    <source>
        <strain evidence="1 2">PAMC 27485</strain>
    </source>
</reference>
<evidence type="ECO:0000313" key="2">
    <source>
        <dbReference type="Proteomes" id="UP000071561"/>
    </source>
</evidence>
<accession>A0A127VCB5</accession>
<organism evidence="1 2">
    <name type="scientific">Pedobacter cryoconitis</name>
    <dbReference type="NCBI Taxonomy" id="188932"/>
    <lineage>
        <taxon>Bacteria</taxon>
        <taxon>Pseudomonadati</taxon>
        <taxon>Bacteroidota</taxon>
        <taxon>Sphingobacteriia</taxon>
        <taxon>Sphingobacteriales</taxon>
        <taxon>Sphingobacteriaceae</taxon>
        <taxon>Pedobacter</taxon>
    </lineage>
</organism>